<sequence>EQAGPRRPHVLDLSSPAAPLHFFILFPLSRPLPVLSSSSQKCISPESIQRHGHGRAAMLYFQLKVPHLTTNQGPHGLQPAFGGAAIVYLVELHPTTPGGGDCNPGAAYNGEEDSNQLHPSTAELQSCTSELQPAFGGATRLDVEV</sequence>
<reference evidence="2" key="1">
    <citation type="journal article" date="2014" name="Science">
        <title>Ancient hybridizations among the ancestral genomes of bread wheat.</title>
        <authorList>
            <consortium name="International Wheat Genome Sequencing Consortium,"/>
            <person name="Marcussen T."/>
            <person name="Sandve S.R."/>
            <person name="Heier L."/>
            <person name="Spannagl M."/>
            <person name="Pfeifer M."/>
            <person name="Jakobsen K.S."/>
            <person name="Wulff B.B."/>
            <person name="Steuernagel B."/>
            <person name="Mayer K.F."/>
            <person name="Olsen O.A."/>
        </authorList>
    </citation>
    <scope>NUCLEOTIDE SEQUENCE [LARGE SCALE GENOMIC DNA]</scope>
    <source>
        <strain evidence="2">cv. AL8/78</strain>
    </source>
</reference>
<evidence type="ECO:0000313" key="1">
    <source>
        <dbReference type="EnsemblPlants" id="AET1Gv20677000.2"/>
    </source>
</evidence>
<organism evidence="1 2">
    <name type="scientific">Aegilops tauschii subsp. strangulata</name>
    <name type="common">Goatgrass</name>
    <dbReference type="NCBI Taxonomy" id="200361"/>
    <lineage>
        <taxon>Eukaryota</taxon>
        <taxon>Viridiplantae</taxon>
        <taxon>Streptophyta</taxon>
        <taxon>Embryophyta</taxon>
        <taxon>Tracheophyta</taxon>
        <taxon>Spermatophyta</taxon>
        <taxon>Magnoliopsida</taxon>
        <taxon>Liliopsida</taxon>
        <taxon>Poales</taxon>
        <taxon>Poaceae</taxon>
        <taxon>BOP clade</taxon>
        <taxon>Pooideae</taxon>
        <taxon>Triticodae</taxon>
        <taxon>Triticeae</taxon>
        <taxon>Triticinae</taxon>
        <taxon>Aegilops</taxon>
    </lineage>
</organism>
<proteinExistence type="predicted"/>
<dbReference type="Gramene" id="AET1Gv20677000.2">
    <property type="protein sequence ID" value="AET1Gv20677000.2"/>
    <property type="gene ID" value="AET1Gv20677000"/>
</dbReference>
<protein>
    <submittedName>
        <fullName evidence="1">Uncharacterized protein</fullName>
    </submittedName>
</protein>
<reference evidence="2" key="2">
    <citation type="journal article" date="2017" name="Nat. Plants">
        <title>The Aegilops tauschii genome reveals multiple impacts of transposons.</title>
        <authorList>
            <person name="Zhao G."/>
            <person name="Zou C."/>
            <person name="Li K."/>
            <person name="Wang K."/>
            <person name="Li T."/>
            <person name="Gao L."/>
            <person name="Zhang X."/>
            <person name="Wang H."/>
            <person name="Yang Z."/>
            <person name="Liu X."/>
            <person name="Jiang W."/>
            <person name="Mao L."/>
            <person name="Kong X."/>
            <person name="Jiao Y."/>
            <person name="Jia J."/>
        </authorList>
    </citation>
    <scope>NUCLEOTIDE SEQUENCE [LARGE SCALE GENOMIC DNA]</scope>
    <source>
        <strain evidence="2">cv. AL8/78</strain>
    </source>
</reference>
<evidence type="ECO:0000313" key="2">
    <source>
        <dbReference type="Proteomes" id="UP000015105"/>
    </source>
</evidence>
<keyword evidence="2" id="KW-1185">Reference proteome</keyword>
<reference evidence="1" key="5">
    <citation type="journal article" date="2021" name="G3 (Bethesda)">
        <title>Aegilops tauschii genome assembly Aet v5.0 features greater sequence contiguity and improved annotation.</title>
        <authorList>
            <person name="Wang L."/>
            <person name="Zhu T."/>
            <person name="Rodriguez J.C."/>
            <person name="Deal K.R."/>
            <person name="Dubcovsky J."/>
            <person name="McGuire P.E."/>
            <person name="Lux T."/>
            <person name="Spannagl M."/>
            <person name="Mayer K.F.X."/>
            <person name="Baldrich P."/>
            <person name="Meyers B.C."/>
            <person name="Huo N."/>
            <person name="Gu Y.Q."/>
            <person name="Zhou H."/>
            <person name="Devos K.M."/>
            <person name="Bennetzen J.L."/>
            <person name="Unver T."/>
            <person name="Budak H."/>
            <person name="Gulick P.J."/>
            <person name="Galiba G."/>
            <person name="Kalapos B."/>
            <person name="Nelson D.R."/>
            <person name="Li P."/>
            <person name="You F.M."/>
            <person name="Luo M.C."/>
            <person name="Dvorak J."/>
        </authorList>
    </citation>
    <scope>NUCLEOTIDE SEQUENCE [LARGE SCALE GENOMIC DNA]</scope>
    <source>
        <strain evidence="1">cv. AL8/78</strain>
    </source>
</reference>
<dbReference type="EnsemblPlants" id="AET1Gv20677000.2">
    <property type="protein sequence ID" value="AET1Gv20677000.2"/>
    <property type="gene ID" value="AET1Gv20677000"/>
</dbReference>
<reference evidence="1" key="3">
    <citation type="journal article" date="2017" name="Nature">
        <title>Genome sequence of the progenitor of the wheat D genome Aegilops tauschii.</title>
        <authorList>
            <person name="Luo M.C."/>
            <person name="Gu Y.Q."/>
            <person name="Puiu D."/>
            <person name="Wang H."/>
            <person name="Twardziok S.O."/>
            <person name="Deal K.R."/>
            <person name="Huo N."/>
            <person name="Zhu T."/>
            <person name="Wang L."/>
            <person name="Wang Y."/>
            <person name="McGuire P.E."/>
            <person name="Liu S."/>
            <person name="Long H."/>
            <person name="Ramasamy R.K."/>
            <person name="Rodriguez J.C."/>
            <person name="Van S.L."/>
            <person name="Yuan L."/>
            <person name="Wang Z."/>
            <person name="Xia Z."/>
            <person name="Xiao L."/>
            <person name="Anderson O.D."/>
            <person name="Ouyang S."/>
            <person name="Liang Y."/>
            <person name="Zimin A.V."/>
            <person name="Pertea G."/>
            <person name="Qi P."/>
            <person name="Bennetzen J.L."/>
            <person name="Dai X."/>
            <person name="Dawson M.W."/>
            <person name="Muller H.G."/>
            <person name="Kugler K."/>
            <person name="Rivarola-Duarte L."/>
            <person name="Spannagl M."/>
            <person name="Mayer K.F.X."/>
            <person name="Lu F.H."/>
            <person name="Bevan M.W."/>
            <person name="Leroy P."/>
            <person name="Li P."/>
            <person name="You F.M."/>
            <person name="Sun Q."/>
            <person name="Liu Z."/>
            <person name="Lyons E."/>
            <person name="Wicker T."/>
            <person name="Salzberg S.L."/>
            <person name="Devos K.M."/>
            <person name="Dvorak J."/>
        </authorList>
    </citation>
    <scope>NUCLEOTIDE SEQUENCE [LARGE SCALE GENOMIC DNA]</scope>
    <source>
        <strain evidence="1">cv. AL8/78</strain>
    </source>
</reference>
<reference evidence="1" key="4">
    <citation type="submission" date="2019-03" db="UniProtKB">
        <authorList>
            <consortium name="EnsemblPlants"/>
        </authorList>
    </citation>
    <scope>IDENTIFICATION</scope>
</reference>
<name>A0A452Z8Y7_AEGTS</name>
<dbReference type="Proteomes" id="UP000015105">
    <property type="component" value="Chromosome 1D"/>
</dbReference>
<dbReference type="AlphaFoldDB" id="A0A452Z8Y7"/>
<accession>A0A452Z8Y7</accession>